<dbReference type="Gene3D" id="3.40.50.720">
    <property type="entry name" value="NAD(P)-binding Rossmann-like Domain"/>
    <property type="match status" value="1"/>
</dbReference>
<comment type="similarity">
    <text evidence="1">Belongs to the NAD(P)-dependent epimerase/dehydratase family.</text>
</comment>
<feature type="domain" description="NAD-dependent epimerase/dehydratase" evidence="2">
    <location>
        <begin position="6"/>
        <end position="229"/>
    </location>
</feature>
<accession>A0A382KTV3</accession>
<dbReference type="EMBL" id="UINC01082141">
    <property type="protein sequence ID" value="SVC26642.1"/>
    <property type="molecule type" value="Genomic_DNA"/>
</dbReference>
<dbReference type="PANTHER" id="PTHR43000">
    <property type="entry name" value="DTDP-D-GLUCOSE 4,6-DEHYDRATASE-RELATED"/>
    <property type="match status" value="1"/>
</dbReference>
<dbReference type="InterPro" id="IPR036291">
    <property type="entry name" value="NAD(P)-bd_dom_sf"/>
</dbReference>
<evidence type="ECO:0000313" key="3">
    <source>
        <dbReference type="EMBL" id="SVC26642.1"/>
    </source>
</evidence>
<reference evidence="3" key="1">
    <citation type="submission" date="2018-05" db="EMBL/GenBank/DDBJ databases">
        <authorList>
            <person name="Lanie J.A."/>
            <person name="Ng W.-L."/>
            <person name="Kazmierczak K.M."/>
            <person name="Andrzejewski T.M."/>
            <person name="Davidsen T.M."/>
            <person name="Wayne K.J."/>
            <person name="Tettelin H."/>
            <person name="Glass J.I."/>
            <person name="Rusch D."/>
            <person name="Podicherti R."/>
            <person name="Tsui H.-C.T."/>
            <person name="Winkler M.E."/>
        </authorList>
    </citation>
    <scope>NUCLEOTIDE SEQUENCE</scope>
</reference>
<dbReference type="AlphaFoldDB" id="A0A382KTV3"/>
<dbReference type="InterPro" id="IPR001509">
    <property type="entry name" value="Epimerase_deHydtase"/>
</dbReference>
<dbReference type="Pfam" id="PF01370">
    <property type="entry name" value="Epimerase"/>
    <property type="match status" value="1"/>
</dbReference>
<evidence type="ECO:0000256" key="1">
    <source>
        <dbReference type="ARBA" id="ARBA00007637"/>
    </source>
</evidence>
<dbReference type="SUPFAM" id="SSF51735">
    <property type="entry name" value="NAD(P)-binding Rossmann-fold domains"/>
    <property type="match status" value="1"/>
</dbReference>
<sequence>MKEKKIIITGGLGFLGFSIFKKLINENYILVIDNLSSNVTQKKFITNYKNGTFCELNITNNSMLEIFEQYSPEIVIHCAAQTNVIESMKNPTKTKINNIEGTRNILESVKNLENCYFIFISSGGAIYGEPSYLPVDENHEKNPISNYGISKLKGELLTKKILSESKINYSIIRPSNIYGPGQKTENVIPKFIKLMKNKQEVRIFGDGSSSRDYIYIDDLVEIILKLCKTKINCTINASSNKETKIIEIFNFLKKQLNYDLKPTFLNDRKGEIFNISLDNSNLIKILNFNNFTTLKKG</sequence>
<gene>
    <name evidence="3" type="ORF">METZ01_LOCUS279496</name>
</gene>
<organism evidence="3">
    <name type="scientific">marine metagenome</name>
    <dbReference type="NCBI Taxonomy" id="408172"/>
    <lineage>
        <taxon>unclassified sequences</taxon>
        <taxon>metagenomes</taxon>
        <taxon>ecological metagenomes</taxon>
    </lineage>
</organism>
<protein>
    <recommendedName>
        <fullName evidence="2">NAD-dependent epimerase/dehydratase domain-containing protein</fullName>
    </recommendedName>
</protein>
<feature type="non-terminal residue" evidence="3">
    <location>
        <position position="297"/>
    </location>
</feature>
<proteinExistence type="inferred from homology"/>
<evidence type="ECO:0000259" key="2">
    <source>
        <dbReference type="Pfam" id="PF01370"/>
    </source>
</evidence>
<name>A0A382KTV3_9ZZZZ</name>
<dbReference type="Gene3D" id="3.90.25.10">
    <property type="entry name" value="UDP-galactose 4-epimerase, domain 1"/>
    <property type="match status" value="1"/>
</dbReference>